<dbReference type="PANTHER" id="PTHR35174">
    <property type="entry name" value="BLL7171 PROTEIN-RELATED"/>
    <property type="match status" value="1"/>
</dbReference>
<organism evidence="3 4">
    <name type="scientific">Actinokineospora iranica</name>
    <dbReference type="NCBI Taxonomy" id="1271860"/>
    <lineage>
        <taxon>Bacteria</taxon>
        <taxon>Bacillati</taxon>
        <taxon>Actinomycetota</taxon>
        <taxon>Actinomycetes</taxon>
        <taxon>Pseudonocardiales</taxon>
        <taxon>Pseudonocardiaceae</taxon>
        <taxon>Actinokineospora</taxon>
    </lineage>
</organism>
<evidence type="ECO:0000256" key="1">
    <source>
        <dbReference type="ARBA" id="ARBA00007689"/>
    </source>
</evidence>
<protein>
    <submittedName>
        <fullName evidence="3">Uncharacterized conserved protein</fullName>
    </submittedName>
</protein>
<gene>
    <name evidence="3" type="ORF">SAMN05216174_10180</name>
</gene>
<dbReference type="RefSeq" id="WP_091446880.1">
    <property type="nucleotide sequence ID" value="NZ_FMZZ01000001.1"/>
</dbReference>
<dbReference type="Pfam" id="PF03795">
    <property type="entry name" value="YCII"/>
    <property type="match status" value="1"/>
</dbReference>
<comment type="similarity">
    <text evidence="1">Belongs to the YciI family.</text>
</comment>
<dbReference type="Gene3D" id="3.30.70.1060">
    <property type="entry name" value="Dimeric alpha+beta barrel"/>
    <property type="match status" value="1"/>
</dbReference>
<dbReference type="PANTHER" id="PTHR35174:SF3">
    <property type="entry name" value="BLL7171 PROTEIN"/>
    <property type="match status" value="1"/>
</dbReference>
<dbReference type="Proteomes" id="UP000199501">
    <property type="component" value="Unassembled WGS sequence"/>
</dbReference>
<dbReference type="InterPro" id="IPR011008">
    <property type="entry name" value="Dimeric_a/b-barrel"/>
</dbReference>
<reference evidence="4" key="1">
    <citation type="submission" date="2016-10" db="EMBL/GenBank/DDBJ databases">
        <authorList>
            <person name="Varghese N."/>
            <person name="Submissions S."/>
        </authorList>
    </citation>
    <scope>NUCLEOTIDE SEQUENCE [LARGE SCALE GENOMIC DNA]</scope>
    <source>
        <strain evidence="4">IBRC-M 10403</strain>
    </source>
</reference>
<dbReference type="STRING" id="1271860.SAMN05216174_10180"/>
<dbReference type="EMBL" id="FMZZ01000001">
    <property type="protein sequence ID" value="SDC09385.1"/>
    <property type="molecule type" value="Genomic_DNA"/>
</dbReference>
<evidence type="ECO:0000313" key="3">
    <source>
        <dbReference type="EMBL" id="SDC09385.1"/>
    </source>
</evidence>
<name>A0A1G6ITL6_9PSEU</name>
<dbReference type="SUPFAM" id="SSF54909">
    <property type="entry name" value="Dimeric alpha+beta barrel"/>
    <property type="match status" value="1"/>
</dbReference>
<sequence>MKYLLIMQINPAILEALTEDEKAAIGNGHEQLMKTMRETGELIVTQALGDPSASAVVAARDGVPVVTDGPFLEAKEYMGGFYLVDCESRERAIELARLIPDTKIDGLAVEVRPVMFSAGPDV</sequence>
<dbReference type="OrthoDB" id="668782at2"/>
<keyword evidence="4" id="KW-1185">Reference proteome</keyword>
<accession>A0A1G6ITL6</accession>
<evidence type="ECO:0000313" key="4">
    <source>
        <dbReference type="Proteomes" id="UP000199501"/>
    </source>
</evidence>
<feature type="domain" description="YCII-related" evidence="2">
    <location>
        <begin position="1"/>
        <end position="113"/>
    </location>
</feature>
<dbReference type="InterPro" id="IPR005545">
    <property type="entry name" value="YCII"/>
</dbReference>
<dbReference type="AlphaFoldDB" id="A0A1G6ITL6"/>
<proteinExistence type="inferred from homology"/>
<evidence type="ECO:0000259" key="2">
    <source>
        <dbReference type="Pfam" id="PF03795"/>
    </source>
</evidence>